<dbReference type="EMBL" id="FQWD01000005">
    <property type="protein sequence ID" value="SHG84678.1"/>
    <property type="molecule type" value="Genomic_DNA"/>
</dbReference>
<name>A0A1M5N556_9ALTE</name>
<evidence type="ECO:0000313" key="1">
    <source>
        <dbReference type="EMBL" id="SHG84678.1"/>
    </source>
</evidence>
<dbReference type="OrthoDB" id="8454348at2"/>
<protein>
    <submittedName>
        <fullName evidence="1">Uncharacterized protein</fullName>
    </submittedName>
</protein>
<reference evidence="2" key="1">
    <citation type="submission" date="2016-11" db="EMBL/GenBank/DDBJ databases">
        <authorList>
            <person name="Varghese N."/>
            <person name="Submissions S."/>
        </authorList>
    </citation>
    <scope>NUCLEOTIDE SEQUENCE [LARGE SCALE GENOMIC DNA]</scope>
    <source>
        <strain evidence="2">CGMCC 1.8995</strain>
    </source>
</reference>
<organism evidence="1 2">
    <name type="scientific">Marisediminitalea aggregata</name>
    <dbReference type="NCBI Taxonomy" id="634436"/>
    <lineage>
        <taxon>Bacteria</taxon>
        <taxon>Pseudomonadati</taxon>
        <taxon>Pseudomonadota</taxon>
        <taxon>Gammaproteobacteria</taxon>
        <taxon>Alteromonadales</taxon>
        <taxon>Alteromonadaceae</taxon>
        <taxon>Marisediminitalea</taxon>
    </lineage>
</organism>
<gene>
    <name evidence="1" type="ORF">SAMN05216361_3080</name>
</gene>
<proteinExistence type="predicted"/>
<dbReference type="RefSeq" id="WP_073324023.1">
    <property type="nucleotide sequence ID" value="NZ_FQWD01000005.1"/>
</dbReference>
<dbReference type="AlphaFoldDB" id="A0A1M5N556"/>
<accession>A0A1M5N556</accession>
<dbReference type="STRING" id="634436.SAMN05216361_3080"/>
<dbReference type="Proteomes" id="UP000184520">
    <property type="component" value="Unassembled WGS sequence"/>
</dbReference>
<keyword evidence="2" id="KW-1185">Reference proteome</keyword>
<evidence type="ECO:0000313" key="2">
    <source>
        <dbReference type="Proteomes" id="UP000184520"/>
    </source>
</evidence>
<sequence length="236" mass="26795">MKPAIGFNRHLEMAWLTQTATFAASEIKGAELKTRISSLLEPAFTSQVAMDKTRNLLFGIWNTQTKSVPERFQTKACQLLLSHSEQSLILHWGLMIAKYPFFYFVVGQIGRIARHDGVFVYSQLEQRVTEAHGDTSTIKRSMQFVVRTLMNLEVLSNPKTGMYQLRKPLIVHADELIAWLAEAVIHANDEKSRSLDKINNEPAFFPFEVVFNEGNLINATMLDLHHQASDTVVFVS</sequence>